<dbReference type="Proteomes" id="UP001060085">
    <property type="component" value="Linkage Group LG04"/>
</dbReference>
<name>A0ACC0AZA7_CATRO</name>
<accession>A0ACC0AZA7</accession>
<evidence type="ECO:0000313" key="2">
    <source>
        <dbReference type="Proteomes" id="UP001060085"/>
    </source>
</evidence>
<evidence type="ECO:0000313" key="1">
    <source>
        <dbReference type="EMBL" id="KAI5666372.1"/>
    </source>
</evidence>
<organism evidence="1 2">
    <name type="scientific">Catharanthus roseus</name>
    <name type="common">Madagascar periwinkle</name>
    <name type="synonym">Vinca rosea</name>
    <dbReference type="NCBI Taxonomy" id="4058"/>
    <lineage>
        <taxon>Eukaryota</taxon>
        <taxon>Viridiplantae</taxon>
        <taxon>Streptophyta</taxon>
        <taxon>Embryophyta</taxon>
        <taxon>Tracheophyta</taxon>
        <taxon>Spermatophyta</taxon>
        <taxon>Magnoliopsida</taxon>
        <taxon>eudicotyledons</taxon>
        <taxon>Gunneridae</taxon>
        <taxon>Pentapetalae</taxon>
        <taxon>asterids</taxon>
        <taxon>lamiids</taxon>
        <taxon>Gentianales</taxon>
        <taxon>Apocynaceae</taxon>
        <taxon>Rauvolfioideae</taxon>
        <taxon>Vinceae</taxon>
        <taxon>Catharanthinae</taxon>
        <taxon>Catharanthus</taxon>
    </lineage>
</organism>
<keyword evidence="2" id="KW-1185">Reference proteome</keyword>
<comment type="caution">
    <text evidence="1">The sequence shown here is derived from an EMBL/GenBank/DDBJ whole genome shotgun (WGS) entry which is preliminary data.</text>
</comment>
<sequence>MDQDAGKKEQSRHEGTSFYGDWPYGGLQKPSPIIRPTVTHVPKMFRFHLCHCVCFQFIGTGSSTNRERVGKKTLARSEREAREPIAVYSVSNPLLHQPTVSGESQSSP</sequence>
<dbReference type="EMBL" id="CM044704">
    <property type="protein sequence ID" value="KAI5666372.1"/>
    <property type="molecule type" value="Genomic_DNA"/>
</dbReference>
<proteinExistence type="predicted"/>
<reference evidence="2" key="1">
    <citation type="journal article" date="2023" name="Nat. Plants">
        <title>Single-cell RNA sequencing provides a high-resolution roadmap for understanding the multicellular compartmentation of specialized metabolism.</title>
        <authorList>
            <person name="Sun S."/>
            <person name="Shen X."/>
            <person name="Li Y."/>
            <person name="Li Y."/>
            <person name="Wang S."/>
            <person name="Li R."/>
            <person name="Zhang H."/>
            <person name="Shen G."/>
            <person name="Guo B."/>
            <person name="Wei J."/>
            <person name="Xu J."/>
            <person name="St-Pierre B."/>
            <person name="Chen S."/>
            <person name="Sun C."/>
        </authorList>
    </citation>
    <scope>NUCLEOTIDE SEQUENCE [LARGE SCALE GENOMIC DNA]</scope>
</reference>
<gene>
    <name evidence="1" type="ORF">M9H77_16225</name>
</gene>
<protein>
    <submittedName>
        <fullName evidence="1">Uncharacterized protein</fullName>
    </submittedName>
</protein>